<evidence type="ECO:0000313" key="2">
    <source>
        <dbReference type="EMBL" id="GMR57691.1"/>
    </source>
</evidence>
<organism evidence="2 3">
    <name type="scientific">Pristionchus mayeri</name>
    <dbReference type="NCBI Taxonomy" id="1317129"/>
    <lineage>
        <taxon>Eukaryota</taxon>
        <taxon>Metazoa</taxon>
        <taxon>Ecdysozoa</taxon>
        <taxon>Nematoda</taxon>
        <taxon>Chromadorea</taxon>
        <taxon>Rhabditida</taxon>
        <taxon>Rhabditina</taxon>
        <taxon>Diplogasteromorpha</taxon>
        <taxon>Diplogasteroidea</taxon>
        <taxon>Neodiplogasteridae</taxon>
        <taxon>Pristionchus</taxon>
    </lineage>
</organism>
<feature type="non-terminal residue" evidence="2">
    <location>
        <position position="1"/>
    </location>
</feature>
<protein>
    <submittedName>
        <fullName evidence="2">Uncharacterized protein</fullName>
    </submittedName>
</protein>
<name>A0AAN5ICI0_9BILA</name>
<reference evidence="3" key="1">
    <citation type="submission" date="2022-10" db="EMBL/GenBank/DDBJ databases">
        <title>Genome assembly of Pristionchus species.</title>
        <authorList>
            <person name="Yoshida K."/>
            <person name="Sommer R.J."/>
        </authorList>
    </citation>
    <scope>NUCLEOTIDE SEQUENCE [LARGE SCALE GENOMIC DNA]</scope>
    <source>
        <strain evidence="3">RS5460</strain>
    </source>
</reference>
<feature type="region of interest" description="Disordered" evidence="1">
    <location>
        <begin position="1"/>
        <end position="87"/>
    </location>
</feature>
<dbReference type="InterPro" id="IPR008917">
    <property type="entry name" value="TF_DNA-bd_sf"/>
</dbReference>
<dbReference type="AlphaFoldDB" id="A0AAN5ICI0"/>
<dbReference type="InterPro" id="IPR047167">
    <property type="entry name" value="NFE2-like"/>
</dbReference>
<proteinExistence type="predicted"/>
<keyword evidence="3" id="KW-1185">Reference proteome</keyword>
<accession>A0AAN5ICI0</accession>
<feature type="non-terminal residue" evidence="2">
    <location>
        <position position="170"/>
    </location>
</feature>
<dbReference type="GO" id="GO:0000981">
    <property type="term" value="F:DNA-binding transcription factor activity, RNA polymerase II-specific"/>
    <property type="evidence" value="ECO:0007669"/>
    <property type="project" value="TreeGrafter"/>
</dbReference>
<feature type="compositionally biased region" description="Polar residues" evidence="1">
    <location>
        <begin position="71"/>
        <end position="84"/>
    </location>
</feature>
<dbReference type="PANTHER" id="PTHR24411:SF55">
    <property type="entry name" value="SEGMENTATION PROTEIN CAP'N'COLLAR"/>
    <property type="match status" value="1"/>
</dbReference>
<dbReference type="GO" id="GO:0000978">
    <property type="term" value="F:RNA polymerase II cis-regulatory region sequence-specific DNA binding"/>
    <property type="evidence" value="ECO:0007669"/>
    <property type="project" value="InterPro"/>
</dbReference>
<gene>
    <name evidence="2" type="ORF">PMAYCL1PPCAC_27886</name>
</gene>
<feature type="compositionally biased region" description="Basic and acidic residues" evidence="1">
    <location>
        <begin position="39"/>
        <end position="50"/>
    </location>
</feature>
<dbReference type="Gene3D" id="1.10.880.10">
    <property type="entry name" value="Transcription factor, Skn-1-like, DNA-binding domain"/>
    <property type="match status" value="1"/>
</dbReference>
<dbReference type="PANTHER" id="PTHR24411">
    <property type="entry name" value="NUCLEAR FACTOR ERYTHROID 2-RELATED FACTOR"/>
    <property type="match status" value="1"/>
</dbReference>
<dbReference type="Proteomes" id="UP001328107">
    <property type="component" value="Unassembled WGS sequence"/>
</dbReference>
<comment type="caution">
    <text evidence="2">The sequence shown here is derived from an EMBL/GenBank/DDBJ whole genome shotgun (WGS) entry which is preliminary data.</text>
</comment>
<evidence type="ECO:0000313" key="3">
    <source>
        <dbReference type="Proteomes" id="UP001328107"/>
    </source>
</evidence>
<sequence length="170" mass="19199">IKEESLELKNEPIDDYPDIKEAGSFETMNESDPLNIPSEAKEEPLDVKDEPTDDFSDINHDEPIADMYCPSTGTSRPFDQSSQKHSGELKSVDLPVYEAAPCNPVNHRSRHQTKDEQLAASYALPLSAVEIAELSQSVIKKILKKDSLTESQRQLIRKIRKRGKQHVTNR</sequence>
<dbReference type="SUPFAM" id="SSF47454">
    <property type="entry name" value="A DNA-binding domain in eukaryotic transcription factors"/>
    <property type="match status" value="1"/>
</dbReference>
<dbReference type="EMBL" id="BTRK01000006">
    <property type="protein sequence ID" value="GMR57691.1"/>
    <property type="molecule type" value="Genomic_DNA"/>
</dbReference>
<dbReference type="GO" id="GO:0005634">
    <property type="term" value="C:nucleus"/>
    <property type="evidence" value="ECO:0007669"/>
    <property type="project" value="TreeGrafter"/>
</dbReference>
<evidence type="ECO:0000256" key="1">
    <source>
        <dbReference type="SAM" id="MobiDB-lite"/>
    </source>
</evidence>
<feature type="compositionally biased region" description="Basic and acidic residues" evidence="1">
    <location>
        <begin position="1"/>
        <end position="23"/>
    </location>
</feature>